<organism evidence="1 2">
    <name type="scientific">Eragrostis curvula</name>
    <name type="common">weeping love grass</name>
    <dbReference type="NCBI Taxonomy" id="38414"/>
    <lineage>
        <taxon>Eukaryota</taxon>
        <taxon>Viridiplantae</taxon>
        <taxon>Streptophyta</taxon>
        <taxon>Embryophyta</taxon>
        <taxon>Tracheophyta</taxon>
        <taxon>Spermatophyta</taxon>
        <taxon>Magnoliopsida</taxon>
        <taxon>Liliopsida</taxon>
        <taxon>Poales</taxon>
        <taxon>Poaceae</taxon>
        <taxon>PACMAD clade</taxon>
        <taxon>Chloridoideae</taxon>
        <taxon>Eragrostideae</taxon>
        <taxon>Eragrostidinae</taxon>
        <taxon>Eragrostis</taxon>
    </lineage>
</organism>
<proteinExistence type="predicted"/>
<dbReference type="Proteomes" id="UP000324897">
    <property type="component" value="Unassembled WGS sequence"/>
</dbReference>
<sequence length="72" mass="8042">MLGRGDISFYKLQPRPYKAISSNASVEEKAVYQNEDKREAAPQLLIQHNASSCLQGKVNMAELLKPTNCIYA</sequence>
<reference evidence="1 2" key="1">
    <citation type="journal article" date="2019" name="Sci. Rep.">
        <title>A high-quality genome of Eragrostis curvula grass provides insights into Poaceae evolution and supports new strategies to enhance forage quality.</title>
        <authorList>
            <person name="Carballo J."/>
            <person name="Santos B.A.C.M."/>
            <person name="Zappacosta D."/>
            <person name="Garbus I."/>
            <person name="Selva J.P."/>
            <person name="Gallo C.A."/>
            <person name="Diaz A."/>
            <person name="Albertini E."/>
            <person name="Caccamo M."/>
            <person name="Echenique V."/>
        </authorList>
    </citation>
    <scope>NUCLEOTIDE SEQUENCE [LARGE SCALE GENOMIC DNA]</scope>
    <source>
        <strain evidence="2">cv. Victoria</strain>
        <tissue evidence="1">Leaf</tissue>
    </source>
</reference>
<evidence type="ECO:0000313" key="2">
    <source>
        <dbReference type="Proteomes" id="UP000324897"/>
    </source>
</evidence>
<dbReference type="Gramene" id="TVU33922">
    <property type="protein sequence ID" value="TVU33922"/>
    <property type="gene ID" value="EJB05_15738"/>
</dbReference>
<protein>
    <submittedName>
        <fullName evidence="1">Uncharacterized protein</fullName>
    </submittedName>
</protein>
<keyword evidence="2" id="KW-1185">Reference proteome</keyword>
<gene>
    <name evidence="1" type="ORF">EJB05_15738</name>
</gene>
<name>A0A5J9VCA6_9POAL</name>
<feature type="non-terminal residue" evidence="1">
    <location>
        <position position="1"/>
    </location>
</feature>
<dbReference type="EMBL" id="RWGY01000009">
    <property type="protein sequence ID" value="TVU33922.1"/>
    <property type="molecule type" value="Genomic_DNA"/>
</dbReference>
<evidence type="ECO:0000313" key="1">
    <source>
        <dbReference type="EMBL" id="TVU33922.1"/>
    </source>
</evidence>
<comment type="caution">
    <text evidence="1">The sequence shown here is derived from an EMBL/GenBank/DDBJ whole genome shotgun (WGS) entry which is preliminary data.</text>
</comment>
<accession>A0A5J9VCA6</accession>
<dbReference type="AlphaFoldDB" id="A0A5J9VCA6"/>